<dbReference type="SUPFAM" id="SSF49879">
    <property type="entry name" value="SMAD/FHA domain"/>
    <property type="match status" value="1"/>
</dbReference>
<evidence type="ECO:0000313" key="1">
    <source>
        <dbReference type="EMBL" id="BCJ93033.1"/>
    </source>
</evidence>
<dbReference type="PROSITE" id="PS50006">
    <property type="entry name" value="FHA_DOMAIN"/>
    <property type="match status" value="1"/>
</dbReference>
<dbReference type="InterPro" id="IPR008984">
    <property type="entry name" value="SMAD_FHA_dom_sf"/>
</dbReference>
<evidence type="ECO:0000313" key="2">
    <source>
        <dbReference type="Proteomes" id="UP000515561"/>
    </source>
</evidence>
<dbReference type="Gene3D" id="2.60.200.20">
    <property type="match status" value="1"/>
</dbReference>
<keyword evidence="2" id="KW-1185">Reference proteome</keyword>
<proteinExistence type="predicted"/>
<sequence>MERTRSEKHIIRITNLIFLLGTSLFIYGIFRLPLEKADKTGWKICISAALFVYLCLYIRFSKRQEKIDKPKRYKHISSLALMGDDRQILKEWNIYGKTGLLIGKSKGEYQADIDLSFTEDAPFISAQHALLNYCNGHWYVEDAGSKNGLEVQKANQAIAFRLTEKKPLRLERGDIIRINETALLLR</sequence>
<accession>A0A6S6QNV9</accession>
<dbReference type="KEGG" id="acel:acsn021_06020"/>
<gene>
    <name evidence="1" type="ORF">acsn021_06020</name>
</gene>
<dbReference type="CDD" id="cd00060">
    <property type="entry name" value="FHA"/>
    <property type="match status" value="1"/>
</dbReference>
<dbReference type="Pfam" id="PF00498">
    <property type="entry name" value="FHA"/>
    <property type="match status" value="1"/>
</dbReference>
<protein>
    <submittedName>
        <fullName evidence="1">Uncharacterized protein</fullName>
    </submittedName>
</protein>
<dbReference type="RefSeq" id="WP_184095358.1">
    <property type="nucleotide sequence ID" value="NZ_AP023367.1"/>
</dbReference>
<dbReference type="Proteomes" id="UP000515561">
    <property type="component" value="Chromosome"/>
</dbReference>
<dbReference type="EMBL" id="AP023367">
    <property type="protein sequence ID" value="BCJ93033.1"/>
    <property type="molecule type" value="Genomic_DNA"/>
</dbReference>
<name>A0A6S6QNV9_9FIRM</name>
<reference evidence="1 2" key="1">
    <citation type="journal article" date="2016" name="Int. J. Syst. Evol. Microbiol.">
        <title>Descriptions of Anaerotaenia torta gen. nov., sp. nov. and Anaerocolumna cellulosilytica gen. nov., sp. nov. isolated from a methanogenic reactor of cattle waste.</title>
        <authorList>
            <person name="Uek A."/>
            <person name="Ohtaki Y."/>
            <person name="Kaku N."/>
            <person name="Ueki K."/>
        </authorList>
    </citation>
    <scope>NUCLEOTIDE SEQUENCE [LARGE SCALE GENOMIC DNA]</scope>
    <source>
        <strain evidence="1 2">SN021</strain>
    </source>
</reference>
<organism evidence="1 2">
    <name type="scientific">Anaerocolumna cellulosilytica</name>
    <dbReference type="NCBI Taxonomy" id="433286"/>
    <lineage>
        <taxon>Bacteria</taxon>
        <taxon>Bacillati</taxon>
        <taxon>Bacillota</taxon>
        <taxon>Clostridia</taxon>
        <taxon>Lachnospirales</taxon>
        <taxon>Lachnospiraceae</taxon>
        <taxon>Anaerocolumna</taxon>
    </lineage>
</organism>
<dbReference type="AlphaFoldDB" id="A0A6S6QNV9"/>
<dbReference type="InterPro" id="IPR000253">
    <property type="entry name" value="FHA_dom"/>
</dbReference>